<accession>A0A917HGR2</accession>
<dbReference type="AlphaFoldDB" id="A0A917HGR2"/>
<comment type="caution">
    <text evidence="1">The sequence shown here is derived from an EMBL/GenBank/DDBJ whole genome shotgun (WGS) entry which is preliminary data.</text>
</comment>
<organism evidence="1 2">
    <name type="scientific">Paenibacillus radicis</name>
    <name type="common">ex Gao et al. 2016</name>
    <dbReference type="NCBI Taxonomy" id="1737354"/>
    <lineage>
        <taxon>Bacteria</taxon>
        <taxon>Bacillati</taxon>
        <taxon>Bacillota</taxon>
        <taxon>Bacilli</taxon>
        <taxon>Bacillales</taxon>
        <taxon>Paenibacillaceae</taxon>
        <taxon>Paenibacillus</taxon>
    </lineage>
</organism>
<reference evidence="1 2" key="1">
    <citation type="journal article" date="2014" name="Int. J. Syst. Evol. Microbiol.">
        <title>Complete genome sequence of Corynebacterium casei LMG S-19264T (=DSM 44701T), isolated from a smear-ripened cheese.</title>
        <authorList>
            <consortium name="US DOE Joint Genome Institute (JGI-PGF)"/>
            <person name="Walter F."/>
            <person name="Albersmeier A."/>
            <person name="Kalinowski J."/>
            <person name="Ruckert C."/>
        </authorList>
    </citation>
    <scope>NUCLEOTIDE SEQUENCE [LARGE SCALE GENOMIC DNA]</scope>
    <source>
        <strain evidence="1 2">CGMCC 1.15286</strain>
    </source>
</reference>
<name>A0A917HGR2_9BACL</name>
<protein>
    <submittedName>
        <fullName evidence="1">Uncharacterized protein</fullName>
    </submittedName>
</protein>
<keyword evidence="2" id="KW-1185">Reference proteome</keyword>
<evidence type="ECO:0000313" key="2">
    <source>
        <dbReference type="Proteomes" id="UP000600247"/>
    </source>
</evidence>
<dbReference type="Proteomes" id="UP000600247">
    <property type="component" value="Unassembled WGS sequence"/>
</dbReference>
<proteinExistence type="predicted"/>
<dbReference type="RefSeq" id="WP_229692276.1">
    <property type="nucleotide sequence ID" value="NZ_BMHY01000008.1"/>
</dbReference>
<gene>
    <name evidence="1" type="ORF">GCM10010918_39560</name>
</gene>
<sequence>MNKIEIVLTKQGKTFKDYRHLTITEGREICIVNFIKGRLYPDKKTMNPTYESYPVKQDAIMKVISLLNWMISKPMFRRVCS</sequence>
<evidence type="ECO:0000313" key="1">
    <source>
        <dbReference type="EMBL" id="GGG78682.1"/>
    </source>
</evidence>
<dbReference type="EMBL" id="BMHY01000008">
    <property type="protein sequence ID" value="GGG78682.1"/>
    <property type="molecule type" value="Genomic_DNA"/>
</dbReference>